<feature type="transmembrane region" description="Helical" evidence="7">
    <location>
        <begin position="365"/>
        <end position="385"/>
    </location>
</feature>
<proteinExistence type="predicted"/>
<keyword evidence="4 7" id="KW-0812">Transmembrane</keyword>
<comment type="caution">
    <text evidence="9">The sequence shown here is derived from an EMBL/GenBank/DDBJ whole genome shotgun (WGS) entry which is preliminary data.</text>
</comment>
<feature type="transmembrane region" description="Helical" evidence="7">
    <location>
        <begin position="165"/>
        <end position="185"/>
    </location>
</feature>
<feature type="transmembrane region" description="Helical" evidence="7">
    <location>
        <begin position="331"/>
        <end position="353"/>
    </location>
</feature>
<evidence type="ECO:0000313" key="10">
    <source>
        <dbReference type="Proteomes" id="UP001597214"/>
    </source>
</evidence>
<keyword evidence="2" id="KW-0813">Transport</keyword>
<dbReference type="Pfam" id="PF07690">
    <property type="entry name" value="MFS_1"/>
    <property type="match status" value="1"/>
</dbReference>
<feature type="transmembrane region" description="Helical" evidence="7">
    <location>
        <begin position="45"/>
        <end position="70"/>
    </location>
</feature>
<dbReference type="InterPro" id="IPR020846">
    <property type="entry name" value="MFS_dom"/>
</dbReference>
<organism evidence="9 10">
    <name type="scientific">Bacillus salitolerans</name>
    <dbReference type="NCBI Taxonomy" id="1437434"/>
    <lineage>
        <taxon>Bacteria</taxon>
        <taxon>Bacillati</taxon>
        <taxon>Bacillota</taxon>
        <taxon>Bacilli</taxon>
        <taxon>Bacillales</taxon>
        <taxon>Bacillaceae</taxon>
        <taxon>Bacillus</taxon>
    </lineage>
</organism>
<comment type="subcellular location">
    <subcellularLocation>
        <location evidence="1">Cell membrane</location>
        <topology evidence="1">Multi-pass membrane protein</topology>
    </subcellularLocation>
</comment>
<dbReference type="EMBL" id="JBHUEM010000011">
    <property type="protein sequence ID" value="MFD1736738.1"/>
    <property type="molecule type" value="Genomic_DNA"/>
</dbReference>
<reference evidence="10" key="1">
    <citation type="journal article" date="2019" name="Int. J. Syst. Evol. Microbiol.">
        <title>The Global Catalogue of Microorganisms (GCM) 10K type strain sequencing project: providing services to taxonomists for standard genome sequencing and annotation.</title>
        <authorList>
            <consortium name="The Broad Institute Genomics Platform"/>
            <consortium name="The Broad Institute Genome Sequencing Center for Infectious Disease"/>
            <person name="Wu L."/>
            <person name="Ma J."/>
        </authorList>
    </citation>
    <scope>NUCLEOTIDE SEQUENCE [LARGE SCALE GENOMIC DNA]</scope>
    <source>
        <strain evidence="10">CCUG 49339</strain>
    </source>
</reference>
<feature type="transmembrane region" description="Helical" evidence="7">
    <location>
        <begin position="275"/>
        <end position="293"/>
    </location>
</feature>
<keyword evidence="3" id="KW-1003">Cell membrane</keyword>
<dbReference type="Gene3D" id="1.20.1250.20">
    <property type="entry name" value="MFS general substrate transporter like domains"/>
    <property type="match status" value="1"/>
</dbReference>
<dbReference type="PANTHER" id="PTHR23517">
    <property type="entry name" value="RESISTANCE PROTEIN MDTM, PUTATIVE-RELATED-RELATED"/>
    <property type="match status" value="1"/>
</dbReference>
<dbReference type="RefSeq" id="WP_377927906.1">
    <property type="nucleotide sequence ID" value="NZ_JBHUEM010000011.1"/>
</dbReference>
<feature type="transmembrane region" description="Helical" evidence="7">
    <location>
        <begin position="211"/>
        <end position="234"/>
    </location>
</feature>
<dbReference type="PANTHER" id="PTHR23517:SF2">
    <property type="entry name" value="MULTIDRUG RESISTANCE PROTEIN MDTH"/>
    <property type="match status" value="1"/>
</dbReference>
<keyword evidence="10" id="KW-1185">Reference proteome</keyword>
<evidence type="ECO:0000256" key="6">
    <source>
        <dbReference type="ARBA" id="ARBA00023136"/>
    </source>
</evidence>
<protein>
    <submittedName>
        <fullName evidence="9">MFS transporter</fullName>
    </submittedName>
</protein>
<evidence type="ECO:0000256" key="2">
    <source>
        <dbReference type="ARBA" id="ARBA00022448"/>
    </source>
</evidence>
<dbReference type="InterPro" id="IPR005829">
    <property type="entry name" value="Sugar_transporter_CS"/>
</dbReference>
<feature type="transmembrane region" description="Helical" evidence="7">
    <location>
        <begin position="12"/>
        <end position="33"/>
    </location>
</feature>
<feature type="transmembrane region" description="Helical" evidence="7">
    <location>
        <begin position="102"/>
        <end position="127"/>
    </location>
</feature>
<keyword evidence="6 7" id="KW-0472">Membrane</keyword>
<evidence type="ECO:0000313" key="9">
    <source>
        <dbReference type="EMBL" id="MFD1736738.1"/>
    </source>
</evidence>
<dbReference type="InterPro" id="IPR036259">
    <property type="entry name" value="MFS_trans_sf"/>
</dbReference>
<dbReference type="SUPFAM" id="SSF103473">
    <property type="entry name" value="MFS general substrate transporter"/>
    <property type="match status" value="1"/>
</dbReference>
<dbReference type="Proteomes" id="UP001597214">
    <property type="component" value="Unassembled WGS sequence"/>
</dbReference>
<evidence type="ECO:0000256" key="7">
    <source>
        <dbReference type="SAM" id="Phobius"/>
    </source>
</evidence>
<keyword evidence="5 7" id="KW-1133">Transmembrane helix</keyword>
<gene>
    <name evidence="9" type="ORF">ACFSCX_09180</name>
</gene>
<feature type="transmembrane region" description="Helical" evidence="7">
    <location>
        <begin position="246"/>
        <end position="263"/>
    </location>
</feature>
<evidence type="ECO:0000256" key="5">
    <source>
        <dbReference type="ARBA" id="ARBA00022989"/>
    </source>
</evidence>
<feature type="domain" description="Major facilitator superfamily (MFS) profile" evidence="8">
    <location>
        <begin position="11"/>
        <end position="390"/>
    </location>
</feature>
<evidence type="ECO:0000259" key="8">
    <source>
        <dbReference type="PROSITE" id="PS50850"/>
    </source>
</evidence>
<feature type="transmembrane region" description="Helical" evidence="7">
    <location>
        <begin position="139"/>
        <end position="159"/>
    </location>
</feature>
<dbReference type="PROSITE" id="PS00216">
    <property type="entry name" value="SUGAR_TRANSPORT_1"/>
    <property type="match status" value="1"/>
</dbReference>
<evidence type="ECO:0000256" key="4">
    <source>
        <dbReference type="ARBA" id="ARBA00022692"/>
    </source>
</evidence>
<name>A0ABW4LRM3_9BACI</name>
<dbReference type="InterPro" id="IPR011701">
    <property type="entry name" value="MFS"/>
</dbReference>
<feature type="transmembrane region" description="Helical" evidence="7">
    <location>
        <begin position="77"/>
        <end position="96"/>
    </location>
</feature>
<feature type="transmembrane region" description="Helical" evidence="7">
    <location>
        <begin position="299"/>
        <end position="319"/>
    </location>
</feature>
<sequence length="439" mass="47266">MLKDIKQLEKPLIILLIGVLLSHLGTYMVLPMLPIILTTDTNLTVIQIGTILASIAIAFQFGSIIGGILADRIGRRFVIGLGALVGGIGIFGFGIFSSYSLFLISAITMGIGNGLNAPSTKAAIAALASGETQTTAFSFRGIAANIGTASAGLIIFFLIAESSKFIFWIAGIIYILLTIKSWTLLPKNCGDGPCPILPVGAYKEVFKNRPFIIFSFVSILIWALYAQLSFALPLRATEVLSEPKNVALIWTLNSFIVITSQGLITRKVISRVHPLTALSAGVTFIGFGVGSLYFSHSFIYLAVSGFIFVIGEMLILPTIDSMISQLSKAELIGVFFALANVVSGLGEAGGKSIGGGLLSNGVNNALPWIIFSITGVLLSIIILLLKKWEPLNTSLKKAAVKNDRPIQAPHVTIETSHTRTHPYNNWEQEVFFRHRPKTE</sequence>
<accession>A0ABW4LRM3</accession>
<evidence type="ECO:0000256" key="3">
    <source>
        <dbReference type="ARBA" id="ARBA00022475"/>
    </source>
</evidence>
<dbReference type="PROSITE" id="PS50850">
    <property type="entry name" value="MFS"/>
    <property type="match status" value="1"/>
</dbReference>
<dbReference type="InterPro" id="IPR050171">
    <property type="entry name" value="MFS_Transporters"/>
</dbReference>
<evidence type="ECO:0000256" key="1">
    <source>
        <dbReference type="ARBA" id="ARBA00004651"/>
    </source>
</evidence>